<evidence type="ECO:0000256" key="1">
    <source>
        <dbReference type="SAM" id="Phobius"/>
    </source>
</evidence>
<dbReference type="EMBL" id="CP011971">
    <property type="protein sequence ID" value="AMN46670.1"/>
    <property type="molecule type" value="Genomic_DNA"/>
</dbReference>
<organism evidence="2 3">
    <name type="scientific">Steroidobacter denitrificans</name>
    <dbReference type="NCBI Taxonomy" id="465721"/>
    <lineage>
        <taxon>Bacteria</taxon>
        <taxon>Pseudomonadati</taxon>
        <taxon>Pseudomonadota</taxon>
        <taxon>Gammaproteobacteria</taxon>
        <taxon>Steroidobacterales</taxon>
        <taxon>Steroidobacteraceae</taxon>
        <taxon>Steroidobacter</taxon>
    </lineage>
</organism>
<feature type="transmembrane region" description="Helical" evidence="1">
    <location>
        <begin position="30"/>
        <end position="58"/>
    </location>
</feature>
<name>A0A127FAQ2_STEDE</name>
<dbReference type="Proteomes" id="UP000070250">
    <property type="component" value="Chromosome"/>
</dbReference>
<keyword evidence="1" id="KW-1133">Transmembrane helix</keyword>
<proteinExistence type="predicted"/>
<protein>
    <submittedName>
        <fullName evidence="2">Uncharacterized protein</fullName>
    </submittedName>
</protein>
<dbReference type="AlphaFoldDB" id="A0A127FAQ2"/>
<evidence type="ECO:0000313" key="2">
    <source>
        <dbReference type="EMBL" id="AMN46670.1"/>
    </source>
</evidence>
<evidence type="ECO:0000313" key="3">
    <source>
        <dbReference type="Proteomes" id="UP000070250"/>
    </source>
</evidence>
<keyword evidence="1" id="KW-0472">Membrane</keyword>
<dbReference type="KEGG" id="sdf:ACG33_06085"/>
<reference evidence="2 3" key="1">
    <citation type="submission" date="2015-06" db="EMBL/GenBank/DDBJ databases">
        <title>A Comprehensive Approach to Explore the Metabolic and Phylogenetic Diversity of Bacterial Steroid Degradation in the Environment: Testosterone as an Example.</title>
        <authorList>
            <person name="Yang F.-C."/>
            <person name="Chen Y.-L."/>
            <person name="Yu C.-P."/>
            <person name="Tang S.-L."/>
            <person name="Wang P.-H."/>
            <person name="Ismail W."/>
            <person name="Wang C.-H."/>
            <person name="Yang C.-Y."/>
            <person name="Chiang Y.-R."/>
        </authorList>
    </citation>
    <scope>NUCLEOTIDE SEQUENCE [LARGE SCALE GENOMIC DNA]</scope>
    <source>
        <strain evidence="2 3">DSM 18526</strain>
    </source>
</reference>
<sequence length="91" mass="10471">MQSVGFSRLENDCARFRGHSLHQDQPEDSYFFLAAFFLVAFFLVVFFALVAMIINLHIELVRAQYIHKMKIASKSCMEISTATSSRSSNRF</sequence>
<accession>A0A127FAQ2</accession>
<keyword evidence="3" id="KW-1185">Reference proteome</keyword>
<keyword evidence="1" id="KW-0812">Transmembrane</keyword>
<gene>
    <name evidence="2" type="ORF">ACG33_06085</name>
</gene>